<comment type="caution">
    <text evidence="2">The sequence shown here is derived from an EMBL/GenBank/DDBJ whole genome shotgun (WGS) entry which is preliminary data.</text>
</comment>
<evidence type="ECO:0000313" key="3">
    <source>
        <dbReference type="Proteomes" id="UP001141327"/>
    </source>
</evidence>
<evidence type="ECO:0000313" key="2">
    <source>
        <dbReference type="EMBL" id="KAJ4459661.1"/>
    </source>
</evidence>
<gene>
    <name evidence="2" type="ORF">PAPYR_4411</name>
</gene>
<name>A0ABQ8UNR3_9EUKA</name>
<evidence type="ECO:0000256" key="1">
    <source>
        <dbReference type="SAM" id="Phobius"/>
    </source>
</evidence>
<keyword evidence="1" id="KW-0812">Transmembrane</keyword>
<dbReference type="EMBL" id="JAPMOS010000018">
    <property type="protein sequence ID" value="KAJ4459661.1"/>
    <property type="molecule type" value="Genomic_DNA"/>
</dbReference>
<proteinExistence type="predicted"/>
<protein>
    <submittedName>
        <fullName evidence="2">Uncharacterized protein</fullName>
    </submittedName>
</protein>
<keyword evidence="3" id="KW-1185">Reference proteome</keyword>
<sequence>MAMYFLLILIVIVIWILIIHGVMTFFFPQVLERAGERKSQAQVDKLSTEDLRSICDPILAHDPSGLLNSRLALAKKGISIHDCPYLSTLIKMEVTEEWKDHFEEKARQLVGPTLWNRCTAPSPRPDVPQSSQQGLGPEFVFQPVKVAE</sequence>
<feature type="transmembrane region" description="Helical" evidence="1">
    <location>
        <begin position="6"/>
        <end position="27"/>
    </location>
</feature>
<organism evidence="2 3">
    <name type="scientific">Paratrimastix pyriformis</name>
    <dbReference type="NCBI Taxonomy" id="342808"/>
    <lineage>
        <taxon>Eukaryota</taxon>
        <taxon>Metamonada</taxon>
        <taxon>Preaxostyla</taxon>
        <taxon>Paratrimastigidae</taxon>
        <taxon>Paratrimastix</taxon>
    </lineage>
</organism>
<dbReference type="Proteomes" id="UP001141327">
    <property type="component" value="Unassembled WGS sequence"/>
</dbReference>
<keyword evidence="1" id="KW-0472">Membrane</keyword>
<keyword evidence="1" id="KW-1133">Transmembrane helix</keyword>
<accession>A0ABQ8UNR3</accession>
<reference evidence="2" key="1">
    <citation type="journal article" date="2022" name="bioRxiv">
        <title>Genomics of Preaxostyla Flagellates Illuminates Evolutionary Transitions and the Path Towards Mitochondrial Loss.</title>
        <authorList>
            <person name="Novak L.V.F."/>
            <person name="Treitli S.C."/>
            <person name="Pyrih J."/>
            <person name="Halakuc P."/>
            <person name="Pipaliya S.V."/>
            <person name="Vacek V."/>
            <person name="Brzon O."/>
            <person name="Soukal P."/>
            <person name="Eme L."/>
            <person name="Dacks J.B."/>
            <person name="Karnkowska A."/>
            <person name="Elias M."/>
            <person name="Hampl V."/>
        </authorList>
    </citation>
    <scope>NUCLEOTIDE SEQUENCE</scope>
    <source>
        <strain evidence="2">RCP-MX</strain>
    </source>
</reference>